<feature type="domain" description="Serpin" evidence="2">
    <location>
        <begin position="37"/>
        <end position="127"/>
    </location>
</feature>
<comment type="caution">
    <text evidence="3">The sequence shown here is derived from an EMBL/GenBank/DDBJ whole genome shotgun (WGS) entry which is preliminary data.</text>
</comment>
<organism evidence="3 4">
    <name type="scientific">candidate division TA06 bacterium DG_78</name>
    <dbReference type="NCBI Taxonomy" id="1703772"/>
    <lineage>
        <taxon>Bacteria</taxon>
        <taxon>Bacteria division TA06</taxon>
    </lineage>
</organism>
<gene>
    <name evidence="3" type="ORF">AMJ52_07675</name>
</gene>
<dbReference type="PANTHER" id="PTHR11461:SF211">
    <property type="entry name" value="GH10112P-RELATED"/>
    <property type="match status" value="1"/>
</dbReference>
<dbReference type="InterPro" id="IPR023796">
    <property type="entry name" value="Serpin_dom"/>
</dbReference>
<dbReference type="PANTHER" id="PTHR11461">
    <property type="entry name" value="SERINE PROTEASE INHIBITOR, SERPIN"/>
    <property type="match status" value="1"/>
</dbReference>
<dbReference type="EMBL" id="LJNI01000104">
    <property type="protein sequence ID" value="KPJ72031.1"/>
    <property type="molecule type" value="Genomic_DNA"/>
</dbReference>
<feature type="non-terminal residue" evidence="3">
    <location>
        <position position="128"/>
    </location>
</feature>
<evidence type="ECO:0000313" key="4">
    <source>
        <dbReference type="Proteomes" id="UP000051012"/>
    </source>
</evidence>
<accession>A0A0S7YC67</accession>
<dbReference type="PROSITE" id="PS51257">
    <property type="entry name" value="PROKAR_LIPOPROTEIN"/>
    <property type="match status" value="1"/>
</dbReference>
<dbReference type="InterPro" id="IPR036186">
    <property type="entry name" value="Serpin_sf"/>
</dbReference>
<name>A0A0S7YC67_UNCT6</name>
<dbReference type="SUPFAM" id="SSF56574">
    <property type="entry name" value="Serpins"/>
    <property type="match status" value="1"/>
</dbReference>
<dbReference type="Gene3D" id="3.30.497.10">
    <property type="entry name" value="Antithrombin, subunit I, domain 2"/>
    <property type="match status" value="1"/>
</dbReference>
<feature type="signal peptide" evidence="1">
    <location>
        <begin position="1"/>
        <end position="20"/>
    </location>
</feature>
<dbReference type="AlphaFoldDB" id="A0A0S7YC67"/>
<evidence type="ECO:0000313" key="3">
    <source>
        <dbReference type="EMBL" id="KPJ72031.1"/>
    </source>
</evidence>
<dbReference type="GO" id="GO:0005615">
    <property type="term" value="C:extracellular space"/>
    <property type="evidence" value="ECO:0007669"/>
    <property type="project" value="InterPro"/>
</dbReference>
<reference evidence="3 4" key="1">
    <citation type="journal article" date="2015" name="Microbiome">
        <title>Genomic resolution of linkages in carbon, nitrogen, and sulfur cycling among widespread estuary sediment bacteria.</title>
        <authorList>
            <person name="Baker B.J."/>
            <person name="Lazar C.S."/>
            <person name="Teske A.P."/>
            <person name="Dick G.J."/>
        </authorList>
    </citation>
    <scope>NUCLEOTIDE SEQUENCE [LARGE SCALE GENOMIC DNA]</scope>
    <source>
        <strain evidence="3">DG_78</strain>
    </source>
</reference>
<evidence type="ECO:0000259" key="2">
    <source>
        <dbReference type="Pfam" id="PF00079"/>
    </source>
</evidence>
<evidence type="ECO:0000256" key="1">
    <source>
        <dbReference type="SAM" id="SignalP"/>
    </source>
</evidence>
<dbReference type="Proteomes" id="UP000051012">
    <property type="component" value="Unassembled WGS sequence"/>
</dbReference>
<dbReference type="InterPro" id="IPR000215">
    <property type="entry name" value="Serpin_fam"/>
</dbReference>
<dbReference type="InterPro" id="IPR042178">
    <property type="entry name" value="Serpin_sf_1"/>
</dbReference>
<dbReference type="Pfam" id="PF00079">
    <property type="entry name" value="Serpin"/>
    <property type="match status" value="1"/>
</dbReference>
<feature type="chain" id="PRO_5006640530" description="Serpin domain-containing protein" evidence="1">
    <location>
        <begin position="21"/>
        <end position="128"/>
    </location>
</feature>
<keyword evidence="1" id="KW-0732">Signal</keyword>
<sequence length="128" mass="14248">MAKFRLILIMCISIACIACGDRPPRPLTETEMKLVDADNRFAMKLFQEVVNHDVDKNIFVSPLSIAMALGIAYNGAAGNTQIAMCQTLELNDMTIDEVNAAYQGLIELLTDIDSDVDFRIANSIWYKD</sequence>
<dbReference type="GO" id="GO:0004867">
    <property type="term" value="F:serine-type endopeptidase inhibitor activity"/>
    <property type="evidence" value="ECO:0007669"/>
    <property type="project" value="InterPro"/>
</dbReference>
<proteinExistence type="predicted"/>
<protein>
    <recommendedName>
        <fullName evidence="2">Serpin domain-containing protein</fullName>
    </recommendedName>
</protein>